<dbReference type="STRING" id="1227499.C493_04743"/>
<gene>
    <name evidence="10" type="ORF">C493_04743</name>
</gene>
<keyword evidence="5 6" id="KW-0560">Oxidoreductase</keyword>
<evidence type="ECO:0000313" key="11">
    <source>
        <dbReference type="Proteomes" id="UP000011602"/>
    </source>
</evidence>
<evidence type="ECO:0000259" key="8">
    <source>
        <dbReference type="Pfam" id="PF02770"/>
    </source>
</evidence>
<dbReference type="SUPFAM" id="SSF56645">
    <property type="entry name" value="Acyl-CoA dehydrogenase NM domain-like"/>
    <property type="match status" value="1"/>
</dbReference>
<dbReference type="FunFam" id="1.20.140.10:FF:000004">
    <property type="entry name" value="Acyl-CoA dehydrogenase FadE25"/>
    <property type="match status" value="1"/>
</dbReference>
<dbReference type="AlphaFoldDB" id="L9XE49"/>
<dbReference type="Proteomes" id="UP000011602">
    <property type="component" value="Unassembled WGS sequence"/>
</dbReference>
<evidence type="ECO:0000256" key="4">
    <source>
        <dbReference type="ARBA" id="ARBA00022827"/>
    </source>
</evidence>
<dbReference type="InterPro" id="IPR006089">
    <property type="entry name" value="Acyl-CoA_DH_CS"/>
</dbReference>
<dbReference type="Pfam" id="PF02770">
    <property type="entry name" value="Acyl-CoA_dh_M"/>
    <property type="match status" value="1"/>
</dbReference>
<feature type="domain" description="Acyl-CoA oxidase/dehydrogenase middle" evidence="8">
    <location>
        <begin position="122"/>
        <end position="218"/>
    </location>
</feature>
<evidence type="ECO:0000259" key="7">
    <source>
        <dbReference type="Pfam" id="PF00441"/>
    </source>
</evidence>
<evidence type="ECO:0000256" key="6">
    <source>
        <dbReference type="RuleBase" id="RU362125"/>
    </source>
</evidence>
<evidence type="ECO:0000256" key="1">
    <source>
        <dbReference type="ARBA" id="ARBA00001974"/>
    </source>
</evidence>
<name>L9XE49_9EURY</name>
<dbReference type="GO" id="GO:0003995">
    <property type="term" value="F:acyl-CoA dehydrogenase activity"/>
    <property type="evidence" value="ECO:0007669"/>
    <property type="project" value="InterPro"/>
</dbReference>
<comment type="similarity">
    <text evidence="2 6">Belongs to the acyl-CoA dehydrogenase family.</text>
</comment>
<comment type="caution">
    <text evidence="10">The sequence shown here is derived from an EMBL/GenBank/DDBJ whole genome shotgun (WGS) entry which is preliminary data.</text>
</comment>
<dbReference type="Gene3D" id="2.40.110.10">
    <property type="entry name" value="Butyryl-CoA Dehydrogenase, subunit A, domain 2"/>
    <property type="match status" value="1"/>
</dbReference>
<dbReference type="RefSeq" id="WP_007258256.1">
    <property type="nucleotide sequence ID" value="NZ_AOHZ01000022.1"/>
</dbReference>
<feature type="domain" description="Acyl-CoA dehydrogenase/oxidase C-terminal" evidence="7">
    <location>
        <begin position="235"/>
        <end position="379"/>
    </location>
</feature>
<evidence type="ECO:0000256" key="5">
    <source>
        <dbReference type="ARBA" id="ARBA00023002"/>
    </source>
</evidence>
<dbReference type="EMBL" id="AOHZ01000022">
    <property type="protein sequence ID" value="ELY59907.1"/>
    <property type="molecule type" value="Genomic_DNA"/>
</dbReference>
<dbReference type="PROSITE" id="PS00073">
    <property type="entry name" value="ACYL_COA_DH_2"/>
    <property type="match status" value="1"/>
</dbReference>
<dbReference type="Gene3D" id="1.10.540.10">
    <property type="entry name" value="Acyl-CoA dehydrogenase/oxidase, N-terminal domain"/>
    <property type="match status" value="1"/>
</dbReference>
<organism evidence="10 11">
    <name type="scientific">Natronolimnohabitans innermongolicus JCM 12255</name>
    <dbReference type="NCBI Taxonomy" id="1227499"/>
    <lineage>
        <taxon>Archaea</taxon>
        <taxon>Methanobacteriati</taxon>
        <taxon>Methanobacteriota</taxon>
        <taxon>Stenosarchaea group</taxon>
        <taxon>Halobacteria</taxon>
        <taxon>Halobacteriales</taxon>
        <taxon>Natrialbaceae</taxon>
        <taxon>Natronolimnohabitans</taxon>
    </lineage>
</organism>
<comment type="cofactor">
    <cofactor evidence="1 6">
        <name>FAD</name>
        <dbReference type="ChEBI" id="CHEBI:57692"/>
    </cofactor>
</comment>
<dbReference type="PATRIC" id="fig|1227499.3.peg.970"/>
<dbReference type="PANTHER" id="PTHR43884:SF12">
    <property type="entry name" value="ISOVALERYL-COA DEHYDROGENASE, MITOCHONDRIAL-RELATED"/>
    <property type="match status" value="1"/>
</dbReference>
<dbReference type="FunFam" id="1.10.540.10:FF:000002">
    <property type="entry name" value="Acyl-CoA dehydrogenase FadE19"/>
    <property type="match status" value="1"/>
</dbReference>
<keyword evidence="11" id="KW-1185">Reference proteome</keyword>
<accession>L9XE49</accession>
<dbReference type="eggNOG" id="arCOG01707">
    <property type="taxonomic scope" value="Archaea"/>
</dbReference>
<protein>
    <submittedName>
        <fullName evidence="10">Acyl-CoA dehydrogenase</fullName>
    </submittedName>
</protein>
<dbReference type="PANTHER" id="PTHR43884">
    <property type="entry name" value="ACYL-COA DEHYDROGENASE"/>
    <property type="match status" value="1"/>
</dbReference>
<keyword evidence="3 6" id="KW-0285">Flavoprotein</keyword>
<dbReference type="InterPro" id="IPR046373">
    <property type="entry name" value="Acyl-CoA_Oxase/DH_mid-dom_sf"/>
</dbReference>
<keyword evidence="4 6" id="KW-0274">FAD</keyword>
<dbReference type="InterPro" id="IPR009075">
    <property type="entry name" value="AcylCo_DH/oxidase_C"/>
</dbReference>
<dbReference type="InterPro" id="IPR036250">
    <property type="entry name" value="AcylCo_DH-like_C"/>
</dbReference>
<dbReference type="PIRSF" id="PIRSF016578">
    <property type="entry name" value="HsaA"/>
    <property type="match status" value="1"/>
</dbReference>
<evidence type="ECO:0000256" key="2">
    <source>
        <dbReference type="ARBA" id="ARBA00009347"/>
    </source>
</evidence>
<evidence type="ECO:0000256" key="3">
    <source>
        <dbReference type="ARBA" id="ARBA00022630"/>
    </source>
</evidence>
<dbReference type="Gene3D" id="1.20.140.10">
    <property type="entry name" value="Butyryl-CoA Dehydrogenase, subunit A, domain 3"/>
    <property type="match status" value="1"/>
</dbReference>
<reference evidence="10 11" key="1">
    <citation type="journal article" date="2014" name="PLoS Genet.">
        <title>Phylogenetically driven sequencing of extremely halophilic archaea reveals strategies for static and dynamic osmo-response.</title>
        <authorList>
            <person name="Becker E.A."/>
            <person name="Seitzer P.M."/>
            <person name="Tritt A."/>
            <person name="Larsen D."/>
            <person name="Krusor M."/>
            <person name="Yao A.I."/>
            <person name="Wu D."/>
            <person name="Madern D."/>
            <person name="Eisen J.A."/>
            <person name="Darling A.E."/>
            <person name="Facciotti M.T."/>
        </authorList>
    </citation>
    <scope>NUCLEOTIDE SEQUENCE [LARGE SCALE GENOMIC DNA]</scope>
    <source>
        <strain evidence="10 11">JCM 12255</strain>
    </source>
</reference>
<dbReference type="GO" id="GO:0050660">
    <property type="term" value="F:flavin adenine dinucleotide binding"/>
    <property type="evidence" value="ECO:0007669"/>
    <property type="project" value="InterPro"/>
</dbReference>
<dbReference type="InterPro" id="IPR006091">
    <property type="entry name" value="Acyl-CoA_Oxase/DH_mid-dom"/>
</dbReference>
<dbReference type="Pfam" id="PF00441">
    <property type="entry name" value="Acyl-CoA_dh_1"/>
    <property type="match status" value="1"/>
</dbReference>
<dbReference type="InterPro" id="IPR013786">
    <property type="entry name" value="AcylCoA_DH/ox_N"/>
</dbReference>
<dbReference type="InterPro" id="IPR037069">
    <property type="entry name" value="AcylCoA_DH/ox_N_sf"/>
</dbReference>
<evidence type="ECO:0000313" key="10">
    <source>
        <dbReference type="EMBL" id="ELY59907.1"/>
    </source>
</evidence>
<proteinExistence type="inferred from homology"/>
<dbReference type="FunFam" id="2.40.110.10:FF:000001">
    <property type="entry name" value="Acyl-CoA dehydrogenase, mitochondrial"/>
    <property type="match status" value="1"/>
</dbReference>
<dbReference type="OrthoDB" id="275197at2157"/>
<feature type="domain" description="Acyl-CoA dehydrogenase/oxidase N-terminal" evidence="9">
    <location>
        <begin position="6"/>
        <end position="117"/>
    </location>
</feature>
<dbReference type="InterPro" id="IPR009100">
    <property type="entry name" value="AcylCoA_DH/oxidase_NM_dom_sf"/>
</dbReference>
<evidence type="ECO:0000259" key="9">
    <source>
        <dbReference type="Pfam" id="PF02771"/>
    </source>
</evidence>
<dbReference type="Pfam" id="PF02771">
    <property type="entry name" value="Acyl-CoA_dh_N"/>
    <property type="match status" value="1"/>
</dbReference>
<sequence length="383" mass="41934">MEFGLTEEQEQIREEVARFAENEIVPEAEKYDEEETFPHEIVDEAAEMGLVGSSIPMEYGGAGYSTLETVIIAEELFSYDPGIALSIMACSFGTEAIEAFGTEDQKERFLEPVAMGEKISGAAISEPDTGSDVSSVSTQAEKDGDEWVVNGNKMWITNGTVGDFFVVLCKTNPDAEGRYNGFSQIVVESDRDGFSADKITGKMGIRASDTAELIFDDVRVPEENLIGTKDAAFMQQMQFFDATRVGVAAQGVGIAKGATREALEYAQDREQFGKPIGEFQAIQHKLANMATETEAARNLTYKAAWHVDQGEDITKLASMAKEYASRVAVDAANEAVQIHGGSGYVNDFPVERFYRDSKITQIYEGTSEIQKNVIARELLGKGF</sequence>
<dbReference type="SUPFAM" id="SSF47203">
    <property type="entry name" value="Acyl-CoA dehydrogenase C-terminal domain-like"/>
    <property type="match status" value="1"/>
</dbReference>